<name>A0A9P8N004_9HYPO</name>
<organism evidence="3 4">
    <name type="scientific">Hirsutella rhossiliensis</name>
    <dbReference type="NCBI Taxonomy" id="111463"/>
    <lineage>
        <taxon>Eukaryota</taxon>
        <taxon>Fungi</taxon>
        <taxon>Dikarya</taxon>
        <taxon>Ascomycota</taxon>
        <taxon>Pezizomycotina</taxon>
        <taxon>Sordariomycetes</taxon>
        <taxon>Hypocreomycetidae</taxon>
        <taxon>Hypocreales</taxon>
        <taxon>Ophiocordycipitaceae</taxon>
        <taxon>Hirsutella</taxon>
    </lineage>
</organism>
<dbReference type="PANTHER" id="PTHR34618">
    <property type="entry name" value="SURFACE PROTEIN MAS1, PUTATIVE-RELATED"/>
    <property type="match status" value="1"/>
</dbReference>
<dbReference type="Proteomes" id="UP000824596">
    <property type="component" value="Unassembled WGS sequence"/>
</dbReference>
<feature type="region of interest" description="Disordered" evidence="1">
    <location>
        <begin position="205"/>
        <end position="279"/>
    </location>
</feature>
<dbReference type="OrthoDB" id="5418436at2759"/>
<proteinExistence type="predicted"/>
<evidence type="ECO:0000313" key="4">
    <source>
        <dbReference type="Proteomes" id="UP000824596"/>
    </source>
</evidence>
<feature type="chain" id="PRO_5040216004" evidence="2">
    <location>
        <begin position="23"/>
        <end position="279"/>
    </location>
</feature>
<protein>
    <submittedName>
        <fullName evidence="3">CAS1 protein</fullName>
    </submittedName>
</protein>
<feature type="compositionally biased region" description="Low complexity" evidence="1">
    <location>
        <begin position="205"/>
        <end position="260"/>
    </location>
</feature>
<keyword evidence="2" id="KW-0732">Signal</keyword>
<keyword evidence="4" id="KW-1185">Reference proteome</keyword>
<feature type="region of interest" description="Disordered" evidence="1">
    <location>
        <begin position="45"/>
        <end position="65"/>
    </location>
</feature>
<gene>
    <name evidence="3" type="ORF">HRG_05944</name>
</gene>
<comment type="caution">
    <text evidence="3">The sequence shown here is derived from an EMBL/GenBank/DDBJ whole genome shotgun (WGS) entry which is preliminary data.</text>
</comment>
<accession>A0A9P8N004</accession>
<reference evidence="3" key="1">
    <citation type="submission" date="2021-09" db="EMBL/GenBank/DDBJ databases">
        <title>A high-quality genome of the endoparasitic fungus Hirsutella rhossiliensis with a comparison of Hirsutella genomes reveals transposable elements contributing to genome size variation.</title>
        <authorList>
            <person name="Lin R."/>
            <person name="Jiao Y."/>
            <person name="Sun X."/>
            <person name="Ling J."/>
            <person name="Xie B."/>
            <person name="Cheng X."/>
        </authorList>
    </citation>
    <scope>NUCLEOTIDE SEQUENCE</scope>
    <source>
        <strain evidence="3">HR02</strain>
    </source>
</reference>
<evidence type="ECO:0000256" key="2">
    <source>
        <dbReference type="SAM" id="SignalP"/>
    </source>
</evidence>
<evidence type="ECO:0000256" key="1">
    <source>
        <dbReference type="SAM" id="MobiDB-lite"/>
    </source>
</evidence>
<dbReference type="InterPro" id="IPR021476">
    <property type="entry name" value="Egh16-like"/>
</dbReference>
<dbReference type="Pfam" id="PF11327">
    <property type="entry name" value="Egh16-like"/>
    <property type="match status" value="1"/>
</dbReference>
<dbReference type="RefSeq" id="XP_044720947.1">
    <property type="nucleotide sequence ID" value="XM_044864415.1"/>
</dbReference>
<evidence type="ECO:0000313" key="3">
    <source>
        <dbReference type="EMBL" id="KAH0963434.1"/>
    </source>
</evidence>
<dbReference type="EMBL" id="JAIZPD010000005">
    <property type="protein sequence ID" value="KAH0963434.1"/>
    <property type="molecule type" value="Genomic_DNA"/>
</dbReference>
<dbReference type="GeneID" id="68355073"/>
<dbReference type="AlphaFoldDB" id="A0A9P8N004"/>
<feature type="signal peptide" evidence="2">
    <location>
        <begin position="1"/>
        <end position="22"/>
    </location>
</feature>
<dbReference type="PANTHER" id="PTHR34618:SF4">
    <property type="entry name" value="CAS1"/>
    <property type="match status" value="1"/>
</dbReference>
<sequence length="279" mass="28271">MSLKAVVASMILIAAKLVAGHAAITNAFGDQGGLGTALGINPKMLRNGTKRNPFQQDSTRFRGRSRATVGETIGAGANSIEQGTQAIMAQTGRQLPQISPGGQLTMTVHQVNADGAGPFTCMINSDGTAKNFQTLQVTQNVAGNKNGRNRQGNASDNPLTVSIPANQQCSGNVAGQNNVCLVRCKNPAKAGPFGGVVPVQIVKQGSGQAGQKNNQQGNNQQENNQQGKAQQGTGSATTATDNQATAVGSGAAARTATTGNTAGGSAGAASNNDDVEDDD</sequence>